<dbReference type="Pfam" id="PF02458">
    <property type="entry name" value="Transferase"/>
    <property type="match status" value="1"/>
</dbReference>
<organism evidence="4 5">
    <name type="scientific">Prunus dulcis</name>
    <name type="common">Almond</name>
    <name type="synonym">Amygdalus dulcis</name>
    <dbReference type="NCBI Taxonomy" id="3755"/>
    <lineage>
        <taxon>Eukaryota</taxon>
        <taxon>Viridiplantae</taxon>
        <taxon>Streptophyta</taxon>
        <taxon>Embryophyta</taxon>
        <taxon>Tracheophyta</taxon>
        <taxon>Spermatophyta</taxon>
        <taxon>Magnoliopsida</taxon>
        <taxon>eudicotyledons</taxon>
        <taxon>Gunneridae</taxon>
        <taxon>Pentapetalae</taxon>
        <taxon>rosids</taxon>
        <taxon>fabids</taxon>
        <taxon>Rosales</taxon>
        <taxon>Rosaceae</taxon>
        <taxon>Amygdaloideae</taxon>
        <taxon>Amygdaleae</taxon>
        <taxon>Prunus</taxon>
    </lineage>
</organism>
<dbReference type="Gene3D" id="3.30.559.10">
    <property type="entry name" value="Chloramphenicol acetyltransferase-like domain"/>
    <property type="match status" value="2"/>
</dbReference>
<dbReference type="Gramene" id="VVA35321">
    <property type="protein sequence ID" value="VVA35321"/>
    <property type="gene ID" value="Prudul26B015109"/>
</dbReference>
<dbReference type="GO" id="GO:0016746">
    <property type="term" value="F:acyltransferase activity"/>
    <property type="evidence" value="ECO:0007669"/>
    <property type="project" value="UniProtKB-KW"/>
</dbReference>
<dbReference type="PANTHER" id="PTHR31623:SF122">
    <property type="entry name" value="HXXXD-TYPE ACYL-TRANSFERASE FAMILY PROTEIN"/>
    <property type="match status" value="1"/>
</dbReference>
<keyword evidence="3 4" id="KW-0012">Acyltransferase</keyword>
<evidence type="ECO:0000256" key="3">
    <source>
        <dbReference type="ARBA" id="ARBA00023315"/>
    </source>
</evidence>
<name>A0A5E4G677_PRUDU</name>
<proteinExistence type="inferred from homology"/>
<reference evidence="5" key="1">
    <citation type="journal article" date="2020" name="Plant J.">
        <title>Transposons played a major role in the diversification between the closely related almond and peach genomes: results from the almond genome sequence.</title>
        <authorList>
            <person name="Alioto T."/>
            <person name="Alexiou K.G."/>
            <person name="Bardil A."/>
            <person name="Barteri F."/>
            <person name="Castanera R."/>
            <person name="Cruz F."/>
            <person name="Dhingra A."/>
            <person name="Duval H."/>
            <person name="Fernandez I Marti A."/>
            <person name="Frias L."/>
            <person name="Galan B."/>
            <person name="Garcia J.L."/>
            <person name="Howad W."/>
            <person name="Gomez-Garrido J."/>
            <person name="Gut M."/>
            <person name="Julca I."/>
            <person name="Morata J."/>
            <person name="Puigdomenech P."/>
            <person name="Ribeca P."/>
            <person name="Rubio Cabetas M.J."/>
            <person name="Vlasova A."/>
            <person name="Wirthensohn M."/>
            <person name="Garcia-Mas J."/>
            <person name="Gabaldon T."/>
            <person name="Casacuberta J.M."/>
            <person name="Arus P."/>
        </authorList>
    </citation>
    <scope>NUCLEOTIDE SEQUENCE [LARGE SCALE GENOMIC DNA]</scope>
    <source>
        <strain evidence="5">cv. Texas</strain>
    </source>
</reference>
<dbReference type="OMA" id="NDIECRT"/>
<dbReference type="InParanoid" id="A0A5E4G677"/>
<gene>
    <name evidence="4" type="ORF">ALMOND_2B015109</name>
</gene>
<accession>A0A5E4G677</accession>
<dbReference type="AlphaFoldDB" id="A0A5E4G677"/>
<dbReference type="InterPro" id="IPR023213">
    <property type="entry name" value="CAT-like_dom_sf"/>
</dbReference>
<comment type="similarity">
    <text evidence="1">Belongs to the plant acyltransferase family.</text>
</comment>
<keyword evidence="2 4" id="KW-0808">Transferase</keyword>
<dbReference type="EMBL" id="CABIKO010000381">
    <property type="protein sequence ID" value="VVA35321.1"/>
    <property type="molecule type" value="Genomic_DNA"/>
</dbReference>
<evidence type="ECO:0000313" key="4">
    <source>
        <dbReference type="EMBL" id="VVA35321.1"/>
    </source>
</evidence>
<evidence type="ECO:0000313" key="5">
    <source>
        <dbReference type="Proteomes" id="UP000327085"/>
    </source>
</evidence>
<evidence type="ECO:0000256" key="2">
    <source>
        <dbReference type="ARBA" id="ARBA00022679"/>
    </source>
</evidence>
<dbReference type="PANTHER" id="PTHR31623">
    <property type="entry name" value="F21J9.9"/>
    <property type="match status" value="1"/>
</dbReference>
<sequence>MASEIKVKVIHKETIKPSSPTPHHLKNTSLSVFDQITSEVYVPLLLFYPISSDEVNNIDKRSLFAEKSNHLKISLSEILTHFYPWAGEFVYNSSISCNDQGAAFVEARVNCPISQILGQPDLVIQKQLVPNDIECRTKSGKGYLLLVQANFFECGGVAIGVSISHKIGDAYTLSKFINSWAAIALDSTTTTDVLPPAQFGAAASLLPPLDFLNSPQPPVEFVHENCVTRTLVFEASNIAALKSKAASATVPNPTRVEVVSALIWKCVMEASRSNLGFVRPSSWCQFVNMRKVLVQHSADDLLGNFFGHFVAKTEESEVDHDVQSLVAKMRKSFEELKVNFANGISGEDVLQLCKELGELIGKVDVDNYCSTSWCRFPFYKANFGWGKPSWMSMPAGAVEIKNIISLMDVRDGNGIQARLSLNAEDMAVVESNRELLTYASLNYEVRHNNSYLNFEDPTIWYPNLWNPTNETLH</sequence>
<protein>
    <submittedName>
        <fullName evidence="4">PREDICTED: BAHD acyltransferase</fullName>
    </submittedName>
</protein>
<evidence type="ECO:0000256" key="1">
    <source>
        <dbReference type="ARBA" id="ARBA00009861"/>
    </source>
</evidence>
<dbReference type="Proteomes" id="UP000327085">
    <property type="component" value="Chromosome 4"/>
</dbReference>